<dbReference type="Proteomes" id="UP000256774">
    <property type="component" value="Unassembled WGS sequence"/>
</dbReference>
<dbReference type="Gene3D" id="1.10.10.10">
    <property type="entry name" value="Winged helix-like DNA-binding domain superfamily/Winged helix DNA-binding domain"/>
    <property type="match status" value="1"/>
</dbReference>
<dbReference type="Pfam" id="PF07848">
    <property type="entry name" value="PaaX"/>
    <property type="match status" value="1"/>
</dbReference>
<evidence type="ECO:0000259" key="3">
    <source>
        <dbReference type="Pfam" id="PF20803"/>
    </source>
</evidence>
<dbReference type="InterPro" id="IPR013225">
    <property type="entry name" value="PaaX_C"/>
</dbReference>
<dbReference type="PANTHER" id="PTHR30319">
    <property type="entry name" value="PHENYLACETIC ACID REGULATOR-RELATED TRANSCRIPTIONAL REPRESSOR"/>
    <property type="match status" value="1"/>
</dbReference>
<proteinExistence type="predicted"/>
<dbReference type="InterPro" id="IPR036388">
    <property type="entry name" value="WH-like_DNA-bd_sf"/>
</dbReference>
<dbReference type="Pfam" id="PF20803">
    <property type="entry name" value="PaaX_M"/>
    <property type="match status" value="1"/>
</dbReference>
<evidence type="ECO:0000259" key="2">
    <source>
        <dbReference type="Pfam" id="PF08223"/>
    </source>
</evidence>
<dbReference type="Pfam" id="PF08223">
    <property type="entry name" value="PaaX_C"/>
    <property type="match status" value="1"/>
</dbReference>
<dbReference type="InterPro" id="IPR012906">
    <property type="entry name" value="PaaX-like_N"/>
</dbReference>
<gene>
    <name evidence="4" type="ORF">DFR26_1132</name>
</gene>
<dbReference type="RefSeq" id="WP_245953015.1">
    <property type="nucleotide sequence ID" value="NZ_QUNR01000002.1"/>
</dbReference>
<evidence type="ECO:0000259" key="1">
    <source>
        <dbReference type="Pfam" id="PF07848"/>
    </source>
</evidence>
<comment type="caution">
    <text evidence="4">The sequence shown here is derived from an EMBL/GenBank/DDBJ whole genome shotgun (WGS) entry which is preliminary data.</text>
</comment>
<feature type="domain" description="Transcriptional repressor PaaX-like central Cas2-like" evidence="3">
    <location>
        <begin position="102"/>
        <end position="184"/>
    </location>
</feature>
<organism evidence="4 5">
    <name type="scientific">Paraperlucidibaca baekdonensis</name>
    <dbReference type="NCBI Taxonomy" id="748120"/>
    <lineage>
        <taxon>Bacteria</taxon>
        <taxon>Pseudomonadati</taxon>
        <taxon>Pseudomonadota</taxon>
        <taxon>Gammaproteobacteria</taxon>
        <taxon>Moraxellales</taxon>
        <taxon>Moraxellaceae</taxon>
        <taxon>Paraperlucidibaca</taxon>
    </lineage>
</organism>
<accession>A0A3E0H615</accession>
<evidence type="ECO:0000313" key="4">
    <source>
        <dbReference type="EMBL" id="REH38963.1"/>
    </source>
</evidence>
<protein>
    <submittedName>
        <fullName evidence="4">PaaX family transcriptional regulator</fullName>
    </submittedName>
</protein>
<feature type="domain" description="Transcriptional repressor PaaX-like C-terminal" evidence="2">
    <location>
        <begin position="189"/>
        <end position="270"/>
    </location>
</feature>
<reference evidence="4 5" key="1">
    <citation type="submission" date="2018-08" db="EMBL/GenBank/DDBJ databases">
        <title>Genomic Encyclopedia of Type Strains, Phase IV (KMG-IV): sequencing the most valuable type-strain genomes for metagenomic binning, comparative biology and taxonomic classification.</title>
        <authorList>
            <person name="Goeker M."/>
        </authorList>
    </citation>
    <scope>NUCLEOTIDE SEQUENCE [LARGE SCALE GENOMIC DNA]</scope>
    <source>
        <strain evidence="4 5">DSM 26022</strain>
    </source>
</reference>
<dbReference type="Gene3D" id="3.30.70.2650">
    <property type="match status" value="1"/>
</dbReference>
<feature type="domain" description="Transcriptional repressor PaaX-like N-terminal" evidence="1">
    <location>
        <begin position="37"/>
        <end position="82"/>
    </location>
</feature>
<keyword evidence="5" id="KW-1185">Reference proteome</keyword>
<dbReference type="AlphaFoldDB" id="A0A3E0H615"/>
<dbReference type="PANTHER" id="PTHR30319:SF1">
    <property type="entry name" value="TRANSCRIPTIONAL REPRESSOR PAAX"/>
    <property type="match status" value="1"/>
</dbReference>
<name>A0A3E0H615_9GAMM</name>
<dbReference type="InterPro" id="IPR048846">
    <property type="entry name" value="PaaX-like_central"/>
</dbReference>
<sequence>MANAKLTAHSVPASLFMKLNARHLILDVMLASDAHVLSAKEAILACRIFDISENSVRVALVRLSAEGLIEGAGRGSYRLADAARDLAGDIATWRQAEQRLRPWQNDWLVVFSAGLGRSDRTALNRRERALQMLGFRALDKGLHVRPNNIEKDVDAVRRRLHSLGLESDASVFSASDWAPAREAEMLKLWDTQQLIEQYAASQTHLRDWMARAADLDPEVAARECFLLGGKAIRQVIFDPLLPEPLVEAKVRQAFVQTVREFDQLGHGIWRKLYDVDA</sequence>
<dbReference type="EMBL" id="QUNR01000002">
    <property type="protein sequence ID" value="REH38963.1"/>
    <property type="molecule type" value="Genomic_DNA"/>
</dbReference>
<evidence type="ECO:0000313" key="5">
    <source>
        <dbReference type="Proteomes" id="UP000256774"/>
    </source>
</evidence>
<dbReference type="GO" id="GO:0006351">
    <property type="term" value="P:DNA-templated transcription"/>
    <property type="evidence" value="ECO:0007669"/>
    <property type="project" value="TreeGrafter"/>
</dbReference>